<evidence type="ECO:0000313" key="1">
    <source>
        <dbReference type="EMBL" id="KAF5846155.1"/>
    </source>
</evidence>
<comment type="caution">
    <text evidence="1">The sequence shown here is derived from an EMBL/GenBank/DDBJ whole genome shotgun (WGS) entry which is preliminary data.</text>
</comment>
<gene>
    <name evidence="1" type="ORF">GGP41_008587</name>
</gene>
<name>A0A8H5ZDN4_COCSA</name>
<dbReference type="AlphaFoldDB" id="A0A8H5ZDN4"/>
<protein>
    <submittedName>
        <fullName evidence="1">Uncharacterized protein</fullName>
    </submittedName>
</protein>
<dbReference type="EMBL" id="WNKQ01000017">
    <property type="protein sequence ID" value="KAF5846155.1"/>
    <property type="molecule type" value="Genomic_DNA"/>
</dbReference>
<sequence>MCSLYFAQSQAQPPVPKTLAKSGKSIRSTKPSFCLYHLHINHHAQVPLPYLPSTIPRSGTHQVGETSLISQPPHHCTWPCRVFLVAKTPLSMYHGQSVHTPSIVMLSLIPLAFGSPAISICRNGLHRIASATSHPCNLVCLVSRRITILLVTWVLNFYTSLLFKLEPGLAQI</sequence>
<evidence type="ECO:0000313" key="2">
    <source>
        <dbReference type="Proteomes" id="UP000624244"/>
    </source>
</evidence>
<accession>A0A8H5ZDN4</accession>
<reference evidence="1" key="1">
    <citation type="submission" date="2019-11" db="EMBL/GenBank/DDBJ databases">
        <title>Bipolaris sorokiniana Genome sequencing.</title>
        <authorList>
            <person name="Wang H."/>
        </authorList>
    </citation>
    <scope>NUCLEOTIDE SEQUENCE</scope>
</reference>
<organism evidence="1 2">
    <name type="scientific">Cochliobolus sativus</name>
    <name type="common">Common root rot and spot blotch fungus</name>
    <name type="synonym">Bipolaris sorokiniana</name>
    <dbReference type="NCBI Taxonomy" id="45130"/>
    <lineage>
        <taxon>Eukaryota</taxon>
        <taxon>Fungi</taxon>
        <taxon>Dikarya</taxon>
        <taxon>Ascomycota</taxon>
        <taxon>Pezizomycotina</taxon>
        <taxon>Dothideomycetes</taxon>
        <taxon>Pleosporomycetidae</taxon>
        <taxon>Pleosporales</taxon>
        <taxon>Pleosporineae</taxon>
        <taxon>Pleosporaceae</taxon>
        <taxon>Bipolaris</taxon>
    </lineage>
</organism>
<dbReference type="Proteomes" id="UP000624244">
    <property type="component" value="Unassembled WGS sequence"/>
</dbReference>
<proteinExistence type="predicted"/>